<keyword evidence="2" id="KW-1185">Reference proteome</keyword>
<accession>A0A5J9ST67</accession>
<feature type="non-terminal residue" evidence="1">
    <location>
        <position position="114"/>
    </location>
</feature>
<dbReference type="Proteomes" id="UP000324897">
    <property type="component" value="Unassembled WGS sequence"/>
</dbReference>
<organism evidence="1 2">
    <name type="scientific">Eragrostis curvula</name>
    <name type="common">weeping love grass</name>
    <dbReference type="NCBI Taxonomy" id="38414"/>
    <lineage>
        <taxon>Eukaryota</taxon>
        <taxon>Viridiplantae</taxon>
        <taxon>Streptophyta</taxon>
        <taxon>Embryophyta</taxon>
        <taxon>Tracheophyta</taxon>
        <taxon>Spermatophyta</taxon>
        <taxon>Magnoliopsida</taxon>
        <taxon>Liliopsida</taxon>
        <taxon>Poales</taxon>
        <taxon>Poaceae</taxon>
        <taxon>PACMAD clade</taxon>
        <taxon>Chloridoideae</taxon>
        <taxon>Eragrostideae</taxon>
        <taxon>Eragrostidinae</taxon>
        <taxon>Eragrostis</taxon>
    </lineage>
</organism>
<evidence type="ECO:0000313" key="1">
    <source>
        <dbReference type="EMBL" id="TVU02140.1"/>
    </source>
</evidence>
<dbReference type="Gramene" id="TVU02140">
    <property type="protein sequence ID" value="TVU02140"/>
    <property type="gene ID" value="EJB05_52364"/>
</dbReference>
<dbReference type="EMBL" id="RWGY01000359">
    <property type="protein sequence ID" value="TVU02140.1"/>
    <property type="molecule type" value="Genomic_DNA"/>
</dbReference>
<proteinExistence type="predicted"/>
<dbReference type="AlphaFoldDB" id="A0A5J9ST67"/>
<name>A0A5J9ST67_9POAL</name>
<sequence>MSGGEKMVGTRRLPSWLLPTACFLHHGDGIWRWEGRAMIWIGRHPFDRAGGGGMDRLPPQGPAPDPMGHALCAQLLPFFGFRYRLLSTEPSPELAFLPLRSEIPGFAANTIPVQ</sequence>
<protein>
    <submittedName>
        <fullName evidence="1">Uncharacterized protein</fullName>
    </submittedName>
</protein>
<reference evidence="1 2" key="1">
    <citation type="journal article" date="2019" name="Sci. Rep.">
        <title>A high-quality genome of Eragrostis curvula grass provides insights into Poaceae evolution and supports new strategies to enhance forage quality.</title>
        <authorList>
            <person name="Carballo J."/>
            <person name="Santos B.A.C.M."/>
            <person name="Zappacosta D."/>
            <person name="Garbus I."/>
            <person name="Selva J.P."/>
            <person name="Gallo C.A."/>
            <person name="Diaz A."/>
            <person name="Albertini E."/>
            <person name="Caccamo M."/>
            <person name="Echenique V."/>
        </authorList>
    </citation>
    <scope>NUCLEOTIDE SEQUENCE [LARGE SCALE GENOMIC DNA]</scope>
    <source>
        <strain evidence="2">cv. Victoria</strain>
        <tissue evidence="1">Leaf</tissue>
    </source>
</reference>
<gene>
    <name evidence="1" type="ORF">EJB05_52364</name>
</gene>
<evidence type="ECO:0000313" key="2">
    <source>
        <dbReference type="Proteomes" id="UP000324897"/>
    </source>
</evidence>
<comment type="caution">
    <text evidence="1">The sequence shown here is derived from an EMBL/GenBank/DDBJ whole genome shotgun (WGS) entry which is preliminary data.</text>
</comment>